<evidence type="ECO:0000259" key="1">
    <source>
        <dbReference type="Pfam" id="PF14524"/>
    </source>
</evidence>
<dbReference type="Gene3D" id="3.40.50.300">
    <property type="entry name" value="P-loop containing nucleotide triphosphate hydrolases"/>
    <property type="match status" value="1"/>
</dbReference>
<comment type="caution">
    <text evidence="2">The sequence shown here is derived from an EMBL/GenBank/DDBJ whole genome shotgun (WGS) entry which is preliminary data.</text>
</comment>
<dbReference type="Proteomes" id="UP001431449">
    <property type="component" value="Unassembled WGS sequence"/>
</dbReference>
<sequence>MTKLLPRILFFHMPKTGGTSLRDAIRVGSHGQAVERDFVSIRAALGTLPVSCSVSGHLTVFPGEWPVLRQRFVTLTVLRDPAKRLISQYFQIRRGAPHEREELVTAGGVMSLAEFLEAQRVRPQHDYRQLYINWLSSLKDPCSGPLSPAQKLDFAKAALCEFDIVGFTSSLDSVCEALRQYLPDCPASAPRLNVSASGDKQEVSEEDLALAQELTEMDRALYDWALSVSSDCSAFSMAGNPRERSDADEKLLLPRLDFGLKEAAFADVRLNGKPCDESPHFECGDWCEIRITIDAIRPMEGATLGFGLRDHQDQIIFGTNSKLLGEAIDLPAGRSEWTIKFHVLLRPGDYQIDLSLHTGLSHRDSCQHWKQSVATLSVVSFGWPGAFEGHSYVPTYVYSAARAAAALSQA</sequence>
<organism evidence="2 3">
    <name type="scientific">Pseudomarimonas salicorniae</name>
    <dbReference type="NCBI Taxonomy" id="2933270"/>
    <lineage>
        <taxon>Bacteria</taxon>
        <taxon>Pseudomonadati</taxon>
        <taxon>Pseudomonadota</taxon>
        <taxon>Gammaproteobacteria</taxon>
        <taxon>Lysobacterales</taxon>
        <taxon>Lysobacteraceae</taxon>
        <taxon>Pseudomarimonas</taxon>
    </lineage>
</organism>
<reference evidence="2" key="1">
    <citation type="submission" date="2022-04" db="EMBL/GenBank/DDBJ databases">
        <title>Lysobacter sp. CAU 1642 isolated from sea sand.</title>
        <authorList>
            <person name="Kim W."/>
        </authorList>
    </citation>
    <scope>NUCLEOTIDE SEQUENCE</scope>
    <source>
        <strain evidence="2">CAU 1642</strain>
    </source>
</reference>
<evidence type="ECO:0000313" key="3">
    <source>
        <dbReference type="Proteomes" id="UP001431449"/>
    </source>
</evidence>
<evidence type="ECO:0000313" key="2">
    <source>
        <dbReference type="EMBL" id="MCK7594477.1"/>
    </source>
</evidence>
<dbReference type="CDD" id="cd10147">
    <property type="entry name" value="Wzt_C-like"/>
    <property type="match status" value="1"/>
</dbReference>
<dbReference type="Pfam" id="PF14524">
    <property type="entry name" value="Wzt_C"/>
    <property type="match status" value="1"/>
</dbReference>
<dbReference type="RefSeq" id="WP_248209805.1">
    <property type="nucleotide sequence ID" value="NZ_JALNMH010000010.1"/>
</dbReference>
<accession>A0ABT0GKA4</accession>
<gene>
    <name evidence="2" type="ORF">M0G41_12440</name>
</gene>
<proteinExistence type="predicted"/>
<dbReference type="InterPro" id="IPR029439">
    <property type="entry name" value="Wzt_C"/>
</dbReference>
<dbReference type="EMBL" id="JALNMH010000010">
    <property type="protein sequence ID" value="MCK7594477.1"/>
    <property type="molecule type" value="Genomic_DNA"/>
</dbReference>
<dbReference type="Gene3D" id="2.70.50.60">
    <property type="entry name" value="abc- transporter (atp binding component) like domain"/>
    <property type="match status" value="1"/>
</dbReference>
<dbReference type="SUPFAM" id="SSF52540">
    <property type="entry name" value="P-loop containing nucleoside triphosphate hydrolases"/>
    <property type="match status" value="1"/>
</dbReference>
<name>A0ABT0GKA4_9GAMM</name>
<dbReference type="InterPro" id="IPR027417">
    <property type="entry name" value="P-loop_NTPase"/>
</dbReference>
<keyword evidence="3" id="KW-1185">Reference proteome</keyword>
<protein>
    <submittedName>
        <fullName evidence="2">Wzt carbohydrate-binding domain-containing protein</fullName>
    </submittedName>
</protein>
<feature type="domain" description="Wzt C-terminal" evidence="1">
    <location>
        <begin position="258"/>
        <end position="381"/>
    </location>
</feature>